<dbReference type="Proteomes" id="UP000307440">
    <property type="component" value="Unassembled WGS sequence"/>
</dbReference>
<accession>A0A5C3L4D1</accession>
<evidence type="ECO:0000256" key="3">
    <source>
        <dbReference type="ARBA" id="ARBA00023002"/>
    </source>
</evidence>
<proteinExistence type="inferred from homology"/>
<name>A0A5C3L4D1_COPMA</name>
<evidence type="ECO:0000256" key="1">
    <source>
        <dbReference type="ARBA" id="ARBA00006484"/>
    </source>
</evidence>
<dbReference type="GO" id="GO:0016491">
    <property type="term" value="F:oxidoreductase activity"/>
    <property type="evidence" value="ECO:0007669"/>
    <property type="project" value="UniProtKB-KW"/>
</dbReference>
<dbReference type="InterPro" id="IPR036291">
    <property type="entry name" value="NAD(P)-bd_dom_sf"/>
</dbReference>
<keyword evidence="2" id="KW-0521">NADP</keyword>
<dbReference type="OrthoDB" id="1933717at2759"/>
<sequence length="245" mass="25955">MSRVILVTGANAGIGYELVKLLAEKGNKVYLGARNPKSGREAAEKIAAEGFKDVHFIQIDVTDLSTIEATRDHIANADGHLDVLVNNAGIGELHRPQTAPTLDLAVLRTTTETNLFGLIQTTTTLLPLIRKSSNGVILNVTSDMASNTIQAKPNAIMNQAAAYNISKAAANAYTIALARELKDVEKTDIKVNTVTPGYTSTKLNGFGVGGKSVKAGAEILLPWALLEKDGPTCLFIAASGKESAW</sequence>
<dbReference type="Gene3D" id="3.40.50.720">
    <property type="entry name" value="NAD(P)-binding Rossmann-like Domain"/>
    <property type="match status" value="1"/>
</dbReference>
<keyword evidence="3" id="KW-0560">Oxidoreductase</keyword>
<dbReference type="InterPro" id="IPR002347">
    <property type="entry name" value="SDR_fam"/>
</dbReference>
<dbReference type="SUPFAM" id="SSF51735">
    <property type="entry name" value="NAD(P)-binding Rossmann-fold domains"/>
    <property type="match status" value="1"/>
</dbReference>
<protein>
    <submittedName>
        <fullName evidence="5">Oxidoreductase</fullName>
    </submittedName>
</protein>
<dbReference type="PANTHER" id="PTHR43490">
    <property type="entry name" value="(+)-NEOMENTHOL DEHYDROGENASE"/>
    <property type="match status" value="1"/>
</dbReference>
<dbReference type="AlphaFoldDB" id="A0A5C3L4D1"/>
<evidence type="ECO:0000313" key="6">
    <source>
        <dbReference type="Proteomes" id="UP000307440"/>
    </source>
</evidence>
<comment type="similarity">
    <text evidence="1 4">Belongs to the short-chain dehydrogenases/reductases (SDR) family.</text>
</comment>
<dbReference type="PRINTS" id="PR00080">
    <property type="entry name" value="SDRFAMILY"/>
</dbReference>
<dbReference type="PRINTS" id="PR00081">
    <property type="entry name" value="GDHRDH"/>
</dbReference>
<evidence type="ECO:0000256" key="2">
    <source>
        <dbReference type="ARBA" id="ARBA00022857"/>
    </source>
</evidence>
<organism evidence="5 6">
    <name type="scientific">Coprinopsis marcescibilis</name>
    <name type="common">Agaric fungus</name>
    <name type="synonym">Psathyrella marcescibilis</name>
    <dbReference type="NCBI Taxonomy" id="230819"/>
    <lineage>
        <taxon>Eukaryota</taxon>
        <taxon>Fungi</taxon>
        <taxon>Dikarya</taxon>
        <taxon>Basidiomycota</taxon>
        <taxon>Agaricomycotina</taxon>
        <taxon>Agaricomycetes</taxon>
        <taxon>Agaricomycetidae</taxon>
        <taxon>Agaricales</taxon>
        <taxon>Agaricineae</taxon>
        <taxon>Psathyrellaceae</taxon>
        <taxon>Coprinopsis</taxon>
    </lineage>
</organism>
<gene>
    <name evidence="5" type="ORF">FA15DRAFT_145771</name>
</gene>
<dbReference type="EMBL" id="ML210162">
    <property type="protein sequence ID" value="TFK27647.1"/>
    <property type="molecule type" value="Genomic_DNA"/>
</dbReference>
<dbReference type="PANTHER" id="PTHR43490:SF99">
    <property type="entry name" value="SHORT-CHAIN DEHYDROGENASE_REDUCTASE"/>
    <property type="match status" value="1"/>
</dbReference>
<evidence type="ECO:0000256" key="4">
    <source>
        <dbReference type="RuleBase" id="RU000363"/>
    </source>
</evidence>
<dbReference type="Pfam" id="PF00106">
    <property type="entry name" value="adh_short"/>
    <property type="match status" value="1"/>
</dbReference>
<dbReference type="STRING" id="230819.A0A5C3L4D1"/>
<evidence type="ECO:0000313" key="5">
    <source>
        <dbReference type="EMBL" id="TFK27647.1"/>
    </source>
</evidence>
<keyword evidence="6" id="KW-1185">Reference proteome</keyword>
<reference evidence="5 6" key="1">
    <citation type="journal article" date="2019" name="Nat. Ecol. Evol.">
        <title>Megaphylogeny resolves global patterns of mushroom evolution.</title>
        <authorList>
            <person name="Varga T."/>
            <person name="Krizsan K."/>
            <person name="Foldi C."/>
            <person name="Dima B."/>
            <person name="Sanchez-Garcia M."/>
            <person name="Sanchez-Ramirez S."/>
            <person name="Szollosi G.J."/>
            <person name="Szarkandi J.G."/>
            <person name="Papp V."/>
            <person name="Albert L."/>
            <person name="Andreopoulos W."/>
            <person name="Angelini C."/>
            <person name="Antonin V."/>
            <person name="Barry K.W."/>
            <person name="Bougher N.L."/>
            <person name="Buchanan P."/>
            <person name="Buyck B."/>
            <person name="Bense V."/>
            <person name="Catcheside P."/>
            <person name="Chovatia M."/>
            <person name="Cooper J."/>
            <person name="Damon W."/>
            <person name="Desjardin D."/>
            <person name="Finy P."/>
            <person name="Geml J."/>
            <person name="Haridas S."/>
            <person name="Hughes K."/>
            <person name="Justo A."/>
            <person name="Karasinski D."/>
            <person name="Kautmanova I."/>
            <person name="Kiss B."/>
            <person name="Kocsube S."/>
            <person name="Kotiranta H."/>
            <person name="LaButti K.M."/>
            <person name="Lechner B.E."/>
            <person name="Liimatainen K."/>
            <person name="Lipzen A."/>
            <person name="Lukacs Z."/>
            <person name="Mihaltcheva S."/>
            <person name="Morgado L.N."/>
            <person name="Niskanen T."/>
            <person name="Noordeloos M.E."/>
            <person name="Ohm R.A."/>
            <person name="Ortiz-Santana B."/>
            <person name="Ovrebo C."/>
            <person name="Racz N."/>
            <person name="Riley R."/>
            <person name="Savchenko A."/>
            <person name="Shiryaev A."/>
            <person name="Soop K."/>
            <person name="Spirin V."/>
            <person name="Szebenyi C."/>
            <person name="Tomsovsky M."/>
            <person name="Tulloss R.E."/>
            <person name="Uehling J."/>
            <person name="Grigoriev I.V."/>
            <person name="Vagvolgyi C."/>
            <person name="Papp T."/>
            <person name="Martin F.M."/>
            <person name="Miettinen O."/>
            <person name="Hibbett D.S."/>
            <person name="Nagy L.G."/>
        </authorList>
    </citation>
    <scope>NUCLEOTIDE SEQUENCE [LARGE SCALE GENOMIC DNA]</scope>
    <source>
        <strain evidence="5 6">CBS 121175</strain>
    </source>
</reference>